<dbReference type="EMBL" id="LGRX02019057">
    <property type="protein sequence ID" value="KAK3259026.1"/>
    <property type="molecule type" value="Genomic_DNA"/>
</dbReference>
<name>A0AAE0FGR4_9CHLO</name>
<dbReference type="CDD" id="cd19757">
    <property type="entry name" value="Bbox1"/>
    <property type="match status" value="1"/>
</dbReference>
<keyword evidence="3" id="KW-1185">Reference proteome</keyword>
<protein>
    <recommendedName>
        <fullName evidence="1">PiggyBac transposable element-derived protein domain-containing protein</fullName>
    </recommendedName>
</protein>
<dbReference type="PANTHER" id="PTHR47272:SF1">
    <property type="entry name" value="PIGGYBAC TRANSPOSABLE ELEMENT-DERIVED PROTEIN 3-LIKE"/>
    <property type="match status" value="1"/>
</dbReference>
<gene>
    <name evidence="2" type="ORF">CYMTET_31956</name>
</gene>
<evidence type="ECO:0000313" key="2">
    <source>
        <dbReference type="EMBL" id="KAK3259026.1"/>
    </source>
</evidence>
<dbReference type="AlphaFoldDB" id="A0AAE0FGR4"/>
<comment type="caution">
    <text evidence="2">The sequence shown here is derived from an EMBL/GenBank/DDBJ whole genome shotgun (WGS) entry which is preliminary data.</text>
</comment>
<dbReference type="PANTHER" id="PTHR47272">
    <property type="entry name" value="DDE_TNP_1_7 DOMAIN-CONTAINING PROTEIN"/>
    <property type="match status" value="1"/>
</dbReference>
<dbReference type="Pfam" id="PF13843">
    <property type="entry name" value="DDE_Tnp_1_7"/>
    <property type="match status" value="1"/>
</dbReference>
<dbReference type="InterPro" id="IPR029526">
    <property type="entry name" value="PGBD"/>
</dbReference>
<sequence>MRYVFDKILPKQYWQKVSGFSVAYAKKKGAGTDVNAAKAPQDRHPRYQGKGQHREWNDLWVSPVGLLLFHQTLLLMVLNHRSNHEHHFSLNSLLRSVVAEQYSRNTWQQSLRFFCPYDIDRIDNNTGENYDPYFKFRTIRDTLHDGIHALINPPKVGSYDEGGKPYTGKGGEGLTVHYNPKKPNKRMTMCFMIAVYGIPLAWEFYTGQRSNAYNEKKFNSAEEVAYGKTISRILRLFRQAYGSNSSGQEIYLDNLFTSMFLFHLLGTLFQAVATGTHRKNDKLPTLTWDATYNRGEYRWATAKHDAQTYLYMEYGDNKIVRFLSTKHGSPDGNPGLNKERWDSDGRKYVQIFLPQVKLDYDAGMGGCDLADYLEYQVRIKYRTRRPHLVNYFWHFETAVYSAHRVNTLLYPEEYENGKRTFHDDVTSLCESILKNVGSIRQVEKKVNKRSRRLGYVLARNHPPTTQLPRGRCFVCRKHPGIARGCMECGVLLCDAKCWKAHHEDL</sequence>
<organism evidence="2 3">
    <name type="scientific">Cymbomonas tetramitiformis</name>
    <dbReference type="NCBI Taxonomy" id="36881"/>
    <lineage>
        <taxon>Eukaryota</taxon>
        <taxon>Viridiplantae</taxon>
        <taxon>Chlorophyta</taxon>
        <taxon>Pyramimonadophyceae</taxon>
        <taxon>Pyramimonadales</taxon>
        <taxon>Pyramimonadaceae</taxon>
        <taxon>Cymbomonas</taxon>
    </lineage>
</organism>
<reference evidence="2 3" key="1">
    <citation type="journal article" date="2015" name="Genome Biol. Evol.">
        <title>Comparative Genomics of a Bacterivorous Green Alga Reveals Evolutionary Causalities and Consequences of Phago-Mixotrophic Mode of Nutrition.</title>
        <authorList>
            <person name="Burns J.A."/>
            <person name="Paasch A."/>
            <person name="Narechania A."/>
            <person name="Kim E."/>
        </authorList>
    </citation>
    <scope>NUCLEOTIDE SEQUENCE [LARGE SCALE GENOMIC DNA]</scope>
    <source>
        <strain evidence="2 3">PLY_AMNH</strain>
    </source>
</reference>
<feature type="domain" description="PiggyBac transposable element-derived protein" evidence="1">
    <location>
        <begin position="3"/>
        <end position="386"/>
    </location>
</feature>
<evidence type="ECO:0000259" key="1">
    <source>
        <dbReference type="Pfam" id="PF13843"/>
    </source>
</evidence>
<proteinExistence type="predicted"/>
<evidence type="ECO:0000313" key="3">
    <source>
        <dbReference type="Proteomes" id="UP001190700"/>
    </source>
</evidence>
<accession>A0AAE0FGR4</accession>
<dbReference type="Proteomes" id="UP001190700">
    <property type="component" value="Unassembled WGS sequence"/>
</dbReference>